<dbReference type="EMBL" id="JACYFG010000041">
    <property type="protein sequence ID" value="MBD5781416.1"/>
    <property type="molecule type" value="Genomic_DNA"/>
</dbReference>
<accession>A0A927FCT7</accession>
<dbReference type="PROSITE" id="PS50110">
    <property type="entry name" value="RESPONSE_REGULATORY"/>
    <property type="match status" value="1"/>
</dbReference>
<dbReference type="PANTHER" id="PTHR44591:SF3">
    <property type="entry name" value="RESPONSE REGULATORY DOMAIN-CONTAINING PROTEIN"/>
    <property type="match status" value="1"/>
</dbReference>
<dbReference type="GO" id="GO:0000160">
    <property type="term" value="P:phosphorelay signal transduction system"/>
    <property type="evidence" value="ECO:0007669"/>
    <property type="project" value="InterPro"/>
</dbReference>
<protein>
    <submittedName>
        <fullName evidence="4">Response regulator</fullName>
    </submittedName>
</protein>
<proteinExistence type="predicted"/>
<dbReference type="AlphaFoldDB" id="A0A927FCT7"/>
<evidence type="ECO:0000259" key="3">
    <source>
        <dbReference type="PROSITE" id="PS50110"/>
    </source>
</evidence>
<dbReference type="Gene3D" id="3.40.50.2300">
    <property type="match status" value="1"/>
</dbReference>
<dbReference type="Proteomes" id="UP000622317">
    <property type="component" value="Unassembled WGS sequence"/>
</dbReference>
<evidence type="ECO:0000313" key="5">
    <source>
        <dbReference type="Proteomes" id="UP000622317"/>
    </source>
</evidence>
<dbReference type="InterPro" id="IPR050595">
    <property type="entry name" value="Bact_response_regulator"/>
</dbReference>
<sequence>MKKNVLLVEDDPALRMVMREVLKDEFDVDEADNGDDGIHKGLSESNDLIILDYHLPKKDGLQVIEAVKAAHPNVPVIVLTGFLNPDSEAQFNQLGANKIFPKPFNYRALLEVVRNLTLSQGIAAEKPATAPAAEAPKPLANKAQLAPTEAELFADSLATVAALAEKLEFLQSVTEKYWIEPSDISTIRESARCMEGEIQKFYGKVNNTLFDAGGFTSPLLTQSKKPNLSGNN</sequence>
<comment type="caution">
    <text evidence="4">The sequence shown here is derived from an EMBL/GenBank/DDBJ whole genome shotgun (WGS) entry which is preliminary data.</text>
</comment>
<organism evidence="4 5">
    <name type="scientific">Pelagicoccus enzymogenes</name>
    <dbReference type="NCBI Taxonomy" id="2773457"/>
    <lineage>
        <taxon>Bacteria</taxon>
        <taxon>Pseudomonadati</taxon>
        <taxon>Verrucomicrobiota</taxon>
        <taxon>Opitutia</taxon>
        <taxon>Puniceicoccales</taxon>
        <taxon>Pelagicoccaceae</taxon>
        <taxon>Pelagicoccus</taxon>
    </lineage>
</organism>
<dbReference type="SMART" id="SM00448">
    <property type="entry name" value="REC"/>
    <property type="match status" value="1"/>
</dbReference>
<dbReference type="SUPFAM" id="SSF52172">
    <property type="entry name" value="CheY-like"/>
    <property type="match status" value="1"/>
</dbReference>
<gene>
    <name evidence="4" type="ORF">IEN85_18085</name>
</gene>
<dbReference type="RefSeq" id="WP_191618519.1">
    <property type="nucleotide sequence ID" value="NZ_JACYFG010000041.1"/>
</dbReference>
<name>A0A927FCT7_9BACT</name>
<reference evidence="4" key="1">
    <citation type="submission" date="2020-09" db="EMBL/GenBank/DDBJ databases">
        <title>Pelagicoccus enzymogenes sp. nov. with an EPS production, isolated from marine sediment.</title>
        <authorList>
            <person name="Feng X."/>
        </authorList>
    </citation>
    <scope>NUCLEOTIDE SEQUENCE</scope>
    <source>
        <strain evidence="4">NFK12</strain>
    </source>
</reference>
<keyword evidence="1 2" id="KW-0597">Phosphoprotein</keyword>
<evidence type="ECO:0000313" key="4">
    <source>
        <dbReference type="EMBL" id="MBD5781416.1"/>
    </source>
</evidence>
<dbReference type="Pfam" id="PF00072">
    <property type="entry name" value="Response_reg"/>
    <property type="match status" value="1"/>
</dbReference>
<keyword evidence="5" id="KW-1185">Reference proteome</keyword>
<evidence type="ECO:0000256" key="2">
    <source>
        <dbReference type="PROSITE-ProRule" id="PRU00169"/>
    </source>
</evidence>
<feature type="modified residue" description="4-aspartylphosphate" evidence="2">
    <location>
        <position position="52"/>
    </location>
</feature>
<evidence type="ECO:0000256" key="1">
    <source>
        <dbReference type="ARBA" id="ARBA00022553"/>
    </source>
</evidence>
<dbReference type="CDD" id="cd00156">
    <property type="entry name" value="REC"/>
    <property type="match status" value="1"/>
</dbReference>
<dbReference type="InterPro" id="IPR011006">
    <property type="entry name" value="CheY-like_superfamily"/>
</dbReference>
<dbReference type="InterPro" id="IPR001789">
    <property type="entry name" value="Sig_transdc_resp-reg_receiver"/>
</dbReference>
<feature type="domain" description="Response regulatory" evidence="3">
    <location>
        <begin position="4"/>
        <end position="117"/>
    </location>
</feature>
<dbReference type="PANTHER" id="PTHR44591">
    <property type="entry name" value="STRESS RESPONSE REGULATOR PROTEIN 1"/>
    <property type="match status" value="1"/>
</dbReference>